<protein>
    <recommendedName>
        <fullName evidence="6">G-protein coupled receptors family 1 profile domain-containing protein</fullName>
    </recommendedName>
</protein>
<evidence type="ECO:0000256" key="2">
    <source>
        <dbReference type="ARBA" id="ARBA00022692"/>
    </source>
</evidence>
<dbReference type="InterPro" id="IPR019428">
    <property type="entry name" value="7TM_GPCR_serpentine_rcpt_Str"/>
</dbReference>
<reference evidence="8" key="1">
    <citation type="submission" date="2022-10" db="EMBL/GenBank/DDBJ databases">
        <title>Genome assembly of Pristionchus species.</title>
        <authorList>
            <person name="Yoshida K."/>
            <person name="Sommer R.J."/>
        </authorList>
    </citation>
    <scope>NUCLEOTIDE SEQUENCE [LARGE SCALE GENOMIC DNA]</scope>
    <source>
        <strain evidence="8">RS5460</strain>
    </source>
</reference>
<feature type="non-terminal residue" evidence="7">
    <location>
        <position position="269"/>
    </location>
</feature>
<evidence type="ECO:0000256" key="4">
    <source>
        <dbReference type="ARBA" id="ARBA00023136"/>
    </source>
</evidence>
<keyword evidence="4 5" id="KW-0472">Membrane</keyword>
<feature type="transmembrane region" description="Helical" evidence="5">
    <location>
        <begin position="184"/>
        <end position="208"/>
    </location>
</feature>
<evidence type="ECO:0000313" key="7">
    <source>
        <dbReference type="EMBL" id="GMR52088.1"/>
    </source>
</evidence>
<keyword evidence="8" id="KW-1185">Reference proteome</keyword>
<organism evidence="7 8">
    <name type="scientific">Pristionchus mayeri</name>
    <dbReference type="NCBI Taxonomy" id="1317129"/>
    <lineage>
        <taxon>Eukaryota</taxon>
        <taxon>Metazoa</taxon>
        <taxon>Ecdysozoa</taxon>
        <taxon>Nematoda</taxon>
        <taxon>Chromadorea</taxon>
        <taxon>Rhabditida</taxon>
        <taxon>Rhabditina</taxon>
        <taxon>Diplogasteromorpha</taxon>
        <taxon>Diplogasteroidea</taxon>
        <taxon>Neodiplogasteridae</taxon>
        <taxon>Pristionchus</taxon>
    </lineage>
</organism>
<dbReference type="SUPFAM" id="SSF81321">
    <property type="entry name" value="Family A G protein-coupled receptor-like"/>
    <property type="match status" value="1"/>
</dbReference>
<dbReference type="PANTHER" id="PTHR22943">
    <property type="entry name" value="7-TRANSMEMBRANE DOMAIN RECEPTOR C.ELEGANS"/>
    <property type="match status" value="1"/>
</dbReference>
<dbReference type="InterPro" id="IPR017452">
    <property type="entry name" value="GPCR_Rhodpsn_7TM"/>
</dbReference>
<evidence type="ECO:0000313" key="8">
    <source>
        <dbReference type="Proteomes" id="UP001328107"/>
    </source>
</evidence>
<accession>A0AAN5CWI0</accession>
<name>A0AAN5CWI0_9BILA</name>
<dbReference type="EMBL" id="BTRK01000005">
    <property type="protein sequence ID" value="GMR52088.1"/>
    <property type="molecule type" value="Genomic_DNA"/>
</dbReference>
<keyword evidence="3 5" id="KW-1133">Transmembrane helix</keyword>
<feature type="domain" description="G-protein coupled receptors family 1 profile" evidence="6">
    <location>
        <begin position="13"/>
        <end position="111"/>
    </location>
</feature>
<feature type="non-terminal residue" evidence="7">
    <location>
        <position position="1"/>
    </location>
</feature>
<comment type="caution">
    <text evidence="7">The sequence shown here is derived from an EMBL/GenBank/DDBJ whole genome shotgun (WGS) entry which is preliminary data.</text>
</comment>
<comment type="subcellular location">
    <subcellularLocation>
        <location evidence="1">Membrane</location>
    </subcellularLocation>
</comment>
<dbReference type="AlphaFoldDB" id="A0AAN5CWI0"/>
<dbReference type="Pfam" id="PF10326">
    <property type="entry name" value="7TM_GPCR_Str"/>
    <property type="match status" value="1"/>
</dbReference>
<feature type="transmembrane region" description="Helical" evidence="5">
    <location>
        <begin position="6"/>
        <end position="22"/>
    </location>
</feature>
<evidence type="ECO:0000256" key="5">
    <source>
        <dbReference type="SAM" id="Phobius"/>
    </source>
</evidence>
<feature type="transmembrane region" description="Helical" evidence="5">
    <location>
        <begin position="34"/>
        <end position="54"/>
    </location>
</feature>
<dbReference type="PANTHER" id="PTHR22943:SF248">
    <property type="entry name" value="SEVEN TM RECEPTOR"/>
    <property type="match status" value="1"/>
</dbReference>
<feature type="transmembrane region" description="Helical" evidence="5">
    <location>
        <begin position="84"/>
        <end position="106"/>
    </location>
</feature>
<evidence type="ECO:0000256" key="1">
    <source>
        <dbReference type="ARBA" id="ARBA00004370"/>
    </source>
</evidence>
<evidence type="ECO:0000259" key="6">
    <source>
        <dbReference type="PROSITE" id="PS50262"/>
    </source>
</evidence>
<feature type="transmembrane region" description="Helical" evidence="5">
    <location>
        <begin position="235"/>
        <end position="259"/>
    </location>
</feature>
<dbReference type="GO" id="GO:0016020">
    <property type="term" value="C:membrane"/>
    <property type="evidence" value="ECO:0007669"/>
    <property type="project" value="UniProtKB-SubCell"/>
</dbReference>
<dbReference type="Proteomes" id="UP001328107">
    <property type="component" value="Unassembled WGS sequence"/>
</dbReference>
<evidence type="ECO:0000256" key="3">
    <source>
        <dbReference type="ARBA" id="ARBA00022989"/>
    </source>
</evidence>
<gene>
    <name evidence="7" type="ORF">PMAYCL1PPCAC_22283</name>
</gene>
<dbReference type="PROSITE" id="PS50262">
    <property type="entry name" value="G_PROTEIN_RECEP_F1_2"/>
    <property type="match status" value="1"/>
</dbReference>
<proteinExistence type="predicted"/>
<feature type="transmembrane region" description="Helical" evidence="5">
    <location>
        <begin position="118"/>
        <end position="143"/>
    </location>
</feature>
<sequence length="269" mass="30071">IFLRSTCLVSFVGNGILLLLLIHPNSRSLGNYQILLVSFAIADILISLFHVWYIPMFVLGEYGFIYYGYGSLFGRRFIARNANIIFSTTFYLPFFLIGLHFIYRYISLTRPHLLAHSAWRFFALCTAYALVYNTFFASLSAIVCNLGISDRFHRILADYEDRPLQETLNAAVVEYLDAQGQVNIPAIVIILSAGAVGGHSIVISLLSINKIVGSLNNRVLNITARRTHIQLFRALLLQFSIPFIFSFVPFAVISALPAAGVHLDITGDV</sequence>
<dbReference type="Gene3D" id="1.20.1070.10">
    <property type="entry name" value="Rhodopsin 7-helix transmembrane proteins"/>
    <property type="match status" value="1"/>
</dbReference>
<keyword evidence="2 5" id="KW-0812">Transmembrane</keyword>